<name>A0A495Y2P7_9MICO</name>
<dbReference type="OrthoDB" id="4927383at2"/>
<dbReference type="InterPro" id="IPR027417">
    <property type="entry name" value="P-loop_NTPase"/>
</dbReference>
<dbReference type="EMBL" id="RBXT01000001">
    <property type="protein sequence ID" value="RKT79715.1"/>
    <property type="molecule type" value="Genomic_DNA"/>
</dbReference>
<dbReference type="AlphaFoldDB" id="A0A495Y2P7"/>
<keyword evidence="1" id="KW-0762">Sugar transport</keyword>
<evidence type="ECO:0000313" key="4">
    <source>
        <dbReference type="Proteomes" id="UP000590811"/>
    </source>
</evidence>
<organism evidence="2 3">
    <name type="scientific">Terracoccus luteus</name>
    <dbReference type="NCBI Taxonomy" id="53356"/>
    <lineage>
        <taxon>Bacteria</taxon>
        <taxon>Bacillati</taxon>
        <taxon>Actinomycetota</taxon>
        <taxon>Actinomycetes</taxon>
        <taxon>Micrococcales</taxon>
        <taxon>Intrasporangiaceae</taxon>
        <taxon>Terracoccus</taxon>
    </lineage>
</organism>
<reference evidence="1 4" key="2">
    <citation type="submission" date="2020-08" db="EMBL/GenBank/DDBJ databases">
        <title>Genomic Encyclopedia of Type Strains, Phase IV (KMG-V): Genome sequencing to study the core and pangenomes of soil and plant-associated prokaryotes.</title>
        <authorList>
            <person name="Whitman W."/>
        </authorList>
    </citation>
    <scope>NUCLEOTIDE SEQUENCE [LARGE SCALE GENOMIC DNA]</scope>
    <source>
        <strain evidence="1 4">B3ACCR2</strain>
    </source>
</reference>
<dbReference type="Gene3D" id="3.40.50.300">
    <property type="entry name" value="P-loop containing nucleotide triphosphate hydrolases"/>
    <property type="match status" value="1"/>
</dbReference>
<dbReference type="SUPFAM" id="SSF52540">
    <property type="entry name" value="P-loop containing nucleoside triphosphate hydrolases"/>
    <property type="match status" value="1"/>
</dbReference>
<dbReference type="Proteomes" id="UP000278440">
    <property type="component" value="Unassembled WGS sequence"/>
</dbReference>
<dbReference type="Proteomes" id="UP000590811">
    <property type="component" value="Unassembled WGS sequence"/>
</dbReference>
<accession>A0A495Y2P7</accession>
<gene>
    <name evidence="2" type="ORF">DFJ68_3193</name>
    <name evidence="1" type="ORF">FHW14_002497</name>
</gene>
<protein>
    <submittedName>
        <fullName evidence="1">ABC-type sugar transport system ATPase subunit</fullName>
    </submittedName>
</protein>
<dbReference type="EMBL" id="JACHVT010000005">
    <property type="protein sequence ID" value="MBB2987314.1"/>
    <property type="molecule type" value="Genomic_DNA"/>
</dbReference>
<evidence type="ECO:0000313" key="3">
    <source>
        <dbReference type="Proteomes" id="UP000278440"/>
    </source>
</evidence>
<evidence type="ECO:0000313" key="1">
    <source>
        <dbReference type="EMBL" id="MBB2987314.1"/>
    </source>
</evidence>
<reference evidence="2 3" key="1">
    <citation type="submission" date="2018-10" db="EMBL/GenBank/DDBJ databases">
        <title>Sequencing the genomes of 1000 actinobacteria strains.</title>
        <authorList>
            <person name="Klenk H.-P."/>
        </authorList>
    </citation>
    <scope>NUCLEOTIDE SEQUENCE [LARGE SCALE GENOMIC DNA]</scope>
    <source>
        <strain evidence="2 3">DSM 44267</strain>
    </source>
</reference>
<proteinExistence type="predicted"/>
<keyword evidence="1" id="KW-0813">Transport</keyword>
<sequence>MGGDTEGTAGTQAQAADEQPVVRLRDCVVAGPAGTVGPFDLDVAAGTVHVLFGPVRADATAVLDAVSGRHPPLGGEVGLALPVVVLGQGGAHGAEGLAAALGDHPAVVVLADDPTRMLGPEARDALAAALRSAVGAGSAVLVATDQLRWAATASDVVTFVRDGRLWGTGDAATTLRRPDDGGDGLRAVASALVDTQPPGIHLAGLPDGDHTAG</sequence>
<evidence type="ECO:0000313" key="2">
    <source>
        <dbReference type="EMBL" id="RKT79715.1"/>
    </source>
</evidence>
<dbReference type="RefSeq" id="WP_121034564.1">
    <property type="nucleotide sequence ID" value="NZ_JACHVT010000005.1"/>
</dbReference>
<keyword evidence="3" id="KW-1185">Reference proteome</keyword>
<comment type="caution">
    <text evidence="2">The sequence shown here is derived from an EMBL/GenBank/DDBJ whole genome shotgun (WGS) entry which is preliminary data.</text>
</comment>